<dbReference type="PROSITE" id="PS50042">
    <property type="entry name" value="CNMP_BINDING_3"/>
    <property type="match status" value="1"/>
</dbReference>
<evidence type="ECO:0000259" key="1">
    <source>
        <dbReference type="PROSITE" id="PS50042"/>
    </source>
</evidence>
<dbReference type="GO" id="GO:0005829">
    <property type="term" value="C:cytosol"/>
    <property type="evidence" value="ECO:0007669"/>
    <property type="project" value="TreeGrafter"/>
</dbReference>
<sequence length="207" mass="23145">MLTDALEELHELLPKGLIASSEELELPKGTCLFKAGDKPERMFFVVSGEVVLERPGLQGSCVILQRTRRGFVSEASLKSAQYHCHGQVVANARIVQIPICQVRDAMDRDPAFAGRWIGMLNKEVKRLRLQCERLSLTKVQDRFVHLLETEGEEGRFPIGAGIKSLAAELGITHEALYRCIYAMEKEGKLKRTETHLCLILASAKTKT</sequence>
<dbReference type="GO" id="GO:0003700">
    <property type="term" value="F:DNA-binding transcription factor activity"/>
    <property type="evidence" value="ECO:0007669"/>
    <property type="project" value="TreeGrafter"/>
</dbReference>
<dbReference type="PANTHER" id="PTHR24567:SF74">
    <property type="entry name" value="HTH-TYPE TRANSCRIPTIONAL REGULATOR ARCR"/>
    <property type="match status" value="1"/>
</dbReference>
<dbReference type="InterPro" id="IPR018490">
    <property type="entry name" value="cNMP-bd_dom_sf"/>
</dbReference>
<reference evidence="2" key="1">
    <citation type="submission" date="2016-10" db="EMBL/GenBank/DDBJ databases">
        <title>Sequence of Gallionella enrichment culture.</title>
        <authorList>
            <person name="Poehlein A."/>
            <person name="Muehling M."/>
            <person name="Daniel R."/>
        </authorList>
    </citation>
    <scope>NUCLEOTIDE SEQUENCE</scope>
</reference>
<protein>
    <submittedName>
        <fullName evidence="2">Transcriptional activator FtrB</fullName>
    </submittedName>
</protein>
<dbReference type="PANTHER" id="PTHR24567">
    <property type="entry name" value="CRP FAMILY TRANSCRIPTIONAL REGULATORY PROTEIN"/>
    <property type="match status" value="1"/>
</dbReference>
<accession>A0A1J5Q4S9</accession>
<proteinExistence type="predicted"/>
<name>A0A1J5Q4S9_9ZZZZ</name>
<dbReference type="Pfam" id="PF00027">
    <property type="entry name" value="cNMP_binding"/>
    <property type="match status" value="1"/>
</dbReference>
<dbReference type="Gene3D" id="2.60.120.10">
    <property type="entry name" value="Jelly Rolls"/>
    <property type="match status" value="1"/>
</dbReference>
<organism evidence="2">
    <name type="scientific">mine drainage metagenome</name>
    <dbReference type="NCBI Taxonomy" id="410659"/>
    <lineage>
        <taxon>unclassified sequences</taxon>
        <taxon>metagenomes</taxon>
        <taxon>ecological metagenomes</taxon>
    </lineage>
</organism>
<dbReference type="CDD" id="cd00038">
    <property type="entry name" value="CAP_ED"/>
    <property type="match status" value="1"/>
</dbReference>
<dbReference type="EMBL" id="MLJW01002315">
    <property type="protein sequence ID" value="OIQ74991.1"/>
    <property type="molecule type" value="Genomic_DNA"/>
</dbReference>
<dbReference type="SUPFAM" id="SSF51206">
    <property type="entry name" value="cAMP-binding domain-like"/>
    <property type="match status" value="1"/>
</dbReference>
<comment type="caution">
    <text evidence="2">The sequence shown here is derived from an EMBL/GenBank/DDBJ whole genome shotgun (WGS) entry which is preliminary data.</text>
</comment>
<dbReference type="InterPro" id="IPR014710">
    <property type="entry name" value="RmlC-like_jellyroll"/>
</dbReference>
<feature type="domain" description="Cyclic nucleotide-binding" evidence="1">
    <location>
        <begin position="5"/>
        <end position="77"/>
    </location>
</feature>
<dbReference type="InterPro" id="IPR000595">
    <property type="entry name" value="cNMP-bd_dom"/>
</dbReference>
<gene>
    <name evidence="2" type="ORF">GALL_433500</name>
</gene>
<dbReference type="InterPro" id="IPR050397">
    <property type="entry name" value="Env_Response_Regulators"/>
</dbReference>
<dbReference type="AlphaFoldDB" id="A0A1J5Q4S9"/>
<evidence type="ECO:0000313" key="2">
    <source>
        <dbReference type="EMBL" id="OIQ74991.1"/>
    </source>
</evidence>